<gene>
    <name evidence="11" type="ORF">ASZ90_004353</name>
</gene>
<dbReference type="Pfam" id="PF20773">
    <property type="entry name" value="InhA-like_MAM"/>
    <property type="match status" value="1"/>
</dbReference>
<feature type="domain" description="Peptidase M14" evidence="10">
    <location>
        <begin position="121"/>
        <end position="422"/>
    </location>
</feature>
<organism evidence="11">
    <name type="scientific">hydrocarbon metagenome</name>
    <dbReference type="NCBI Taxonomy" id="938273"/>
    <lineage>
        <taxon>unclassified sequences</taxon>
        <taxon>metagenomes</taxon>
        <taxon>ecological metagenomes</taxon>
    </lineage>
</organism>
<dbReference type="AlphaFoldDB" id="A0A0W8FYC3"/>
<keyword evidence="4" id="KW-0645">Protease</keyword>
<sequence length="811" mass="92634">MLRFLFTVLFFFLISSAQYSSENYKQVKVNPDQNTIKQIVELGIALDHAGRTSDGGIAFFVSDTEYLQMQQLNIQMDILIDDWYKYYSELKKLTPSEKAEQLSQTAMNFGVKNFEFGSMGGYYTLSEAYAKIEDLLNNYPNLVGGEQVIGQSHEGRDIIAFKVSVNPDVDEDEPEVLYTALHHAREPESMMQMFYFIQYLIDNYETNDEVKYLLNNRALYFIPVVNPDGYRHNENIRPDGGGMWRKNRRVNGNGTFGVDLNRNYGPEEYWDAPNGGSSTNPSSDTYRGVEPFSEPELVAIKDFLNNRKIRACLNYHTYSNLLIFPYGAIQTESPDSNIFREFTDDMVSKNNYLAGTDMQTVNYSTRGNSDDYMYDGEPGRDKIFAMTPEVGGFEDRFWPPEHRIIPLAEENLYPNLYYANIVGGYPIVIDMTIDKDFVLPGDQVNIYPLVRNKGLDNSGNFNVEIRSLDDFASIVSDNLLSFQNLESQSNTMPEDGFKVEFSNIIAPAAKASFEFSVLQDGFLRRKDTLNVRIGHPNILFEDKADSLELYWISEGNIEQWEKTSKYSAVGNYSYTNSKDGFYSNSSYTTLTLRDEITLTGFGNAFLNFQTRYHIENAFDGGFIEISSDRGSSWNVVGGNLSHPADDVFDHPNADINLGDPIYYGSLFSWKQQEIELSDFIDNNILIRFSFCSDNYRVIDGWYIDNIKIVSYDITASAEDDEIQYNFSLKQNYPNPFNPSTSIEYEIAETDLVTLKIYDVLGREVKILVNEIQSPGKYNVNFDVKSSLSSGLYLYRLESGLSSKTRKMLLLK</sequence>
<keyword evidence="7" id="KW-0378">Hydrolase</keyword>
<dbReference type="Pfam" id="PF00246">
    <property type="entry name" value="Peptidase_M14"/>
    <property type="match status" value="1"/>
</dbReference>
<dbReference type="Gene3D" id="3.40.630.10">
    <property type="entry name" value="Zn peptidases"/>
    <property type="match status" value="1"/>
</dbReference>
<reference evidence="11" key="1">
    <citation type="journal article" date="2015" name="Proc. Natl. Acad. Sci. U.S.A.">
        <title>Networks of energetic and metabolic interactions define dynamics in microbial communities.</title>
        <authorList>
            <person name="Embree M."/>
            <person name="Liu J.K."/>
            <person name="Al-Bassam M.M."/>
            <person name="Zengler K."/>
        </authorList>
    </citation>
    <scope>NUCLEOTIDE SEQUENCE</scope>
</reference>
<dbReference type="InterPro" id="IPR033810">
    <property type="entry name" value="Carboxypeptidase_T"/>
</dbReference>
<evidence type="ECO:0000256" key="9">
    <source>
        <dbReference type="ARBA" id="ARBA00023049"/>
    </source>
</evidence>
<dbReference type="PROSITE" id="PS00133">
    <property type="entry name" value="CARBOXYPEPT_ZN_2"/>
    <property type="match status" value="1"/>
</dbReference>
<dbReference type="GO" id="GO:0008270">
    <property type="term" value="F:zinc ion binding"/>
    <property type="evidence" value="ECO:0007669"/>
    <property type="project" value="InterPro"/>
</dbReference>
<dbReference type="InterPro" id="IPR057247">
    <property type="entry name" value="CARBOXYPEPT_ZN_2"/>
</dbReference>
<dbReference type="InterPro" id="IPR026444">
    <property type="entry name" value="Secre_tail"/>
</dbReference>
<dbReference type="CDD" id="cd03859">
    <property type="entry name" value="M14_CPT"/>
    <property type="match status" value="1"/>
</dbReference>
<evidence type="ECO:0000256" key="6">
    <source>
        <dbReference type="ARBA" id="ARBA00022729"/>
    </source>
</evidence>
<keyword evidence="3" id="KW-0121">Carboxypeptidase</keyword>
<dbReference type="PANTHER" id="PTHR11705">
    <property type="entry name" value="PROTEASE FAMILY M14 CARBOXYPEPTIDASE A,B"/>
    <property type="match status" value="1"/>
</dbReference>
<evidence type="ECO:0000259" key="10">
    <source>
        <dbReference type="PROSITE" id="PS52035"/>
    </source>
</evidence>
<evidence type="ECO:0000256" key="3">
    <source>
        <dbReference type="ARBA" id="ARBA00022645"/>
    </source>
</evidence>
<dbReference type="PROSITE" id="PS52035">
    <property type="entry name" value="PEPTIDASE_M14"/>
    <property type="match status" value="1"/>
</dbReference>
<dbReference type="GO" id="GO:0006508">
    <property type="term" value="P:proteolysis"/>
    <property type="evidence" value="ECO:0007669"/>
    <property type="project" value="UniProtKB-KW"/>
</dbReference>
<name>A0A0W8FYC3_9ZZZZ</name>
<dbReference type="EMBL" id="LNQE01000595">
    <property type="protein sequence ID" value="KUG25809.1"/>
    <property type="molecule type" value="Genomic_DNA"/>
</dbReference>
<keyword evidence="8" id="KW-0862">Zinc</keyword>
<dbReference type="PRINTS" id="PR00765">
    <property type="entry name" value="CRBOXYPTASEA"/>
</dbReference>
<evidence type="ECO:0000313" key="11">
    <source>
        <dbReference type="EMBL" id="KUG25809.1"/>
    </source>
</evidence>
<keyword evidence="5" id="KW-0479">Metal-binding</keyword>
<dbReference type="GO" id="GO:0005615">
    <property type="term" value="C:extracellular space"/>
    <property type="evidence" value="ECO:0007669"/>
    <property type="project" value="TreeGrafter"/>
</dbReference>
<evidence type="ECO:0000256" key="8">
    <source>
        <dbReference type="ARBA" id="ARBA00022833"/>
    </source>
</evidence>
<evidence type="ECO:0000256" key="5">
    <source>
        <dbReference type="ARBA" id="ARBA00022723"/>
    </source>
</evidence>
<dbReference type="Gene3D" id="2.60.40.4070">
    <property type="match status" value="1"/>
</dbReference>
<evidence type="ECO:0000256" key="1">
    <source>
        <dbReference type="ARBA" id="ARBA00001947"/>
    </source>
</evidence>
<dbReference type="NCBIfam" id="TIGR04183">
    <property type="entry name" value="Por_Secre_tail"/>
    <property type="match status" value="1"/>
</dbReference>
<evidence type="ECO:0000256" key="2">
    <source>
        <dbReference type="ARBA" id="ARBA00005988"/>
    </source>
</evidence>
<comment type="cofactor">
    <cofactor evidence="1">
        <name>Zn(2+)</name>
        <dbReference type="ChEBI" id="CHEBI:29105"/>
    </cofactor>
</comment>
<dbReference type="SUPFAM" id="SSF53187">
    <property type="entry name" value="Zn-dependent exopeptidases"/>
    <property type="match status" value="1"/>
</dbReference>
<comment type="caution">
    <text evidence="11">The sequence shown here is derived from an EMBL/GenBank/DDBJ whole genome shotgun (WGS) entry which is preliminary data.</text>
</comment>
<dbReference type="Gene3D" id="2.60.120.260">
    <property type="entry name" value="Galactose-binding domain-like"/>
    <property type="match status" value="1"/>
</dbReference>
<dbReference type="PANTHER" id="PTHR11705:SF143">
    <property type="entry name" value="SLL0236 PROTEIN"/>
    <property type="match status" value="1"/>
</dbReference>
<dbReference type="InterPro" id="IPR000834">
    <property type="entry name" value="Peptidase_M14"/>
</dbReference>
<accession>A0A0W8FYC3</accession>
<dbReference type="SMART" id="SM00631">
    <property type="entry name" value="Zn_pept"/>
    <property type="match status" value="1"/>
</dbReference>
<evidence type="ECO:0000256" key="7">
    <source>
        <dbReference type="ARBA" id="ARBA00022801"/>
    </source>
</evidence>
<keyword evidence="9" id="KW-0482">Metalloprotease</keyword>
<proteinExistence type="inferred from homology"/>
<dbReference type="GO" id="GO:0004181">
    <property type="term" value="F:metallocarboxypeptidase activity"/>
    <property type="evidence" value="ECO:0007669"/>
    <property type="project" value="InterPro"/>
</dbReference>
<comment type="similarity">
    <text evidence="2">Belongs to the peptidase M14 family.</text>
</comment>
<dbReference type="Pfam" id="PF18962">
    <property type="entry name" value="Por_Secre_tail"/>
    <property type="match status" value="1"/>
</dbReference>
<dbReference type="FunFam" id="3.40.630.10:FF:000084">
    <property type="entry name" value="Carboxypeptidase B2"/>
    <property type="match status" value="1"/>
</dbReference>
<evidence type="ECO:0000256" key="4">
    <source>
        <dbReference type="ARBA" id="ARBA00022670"/>
    </source>
</evidence>
<keyword evidence="6" id="KW-0732">Signal</keyword>
<protein>
    <recommendedName>
        <fullName evidence="10">Peptidase M14 domain-containing protein</fullName>
    </recommendedName>
</protein>